<dbReference type="InterPro" id="IPR029063">
    <property type="entry name" value="SAM-dependent_MTases_sf"/>
</dbReference>
<feature type="compositionally biased region" description="Basic residues" evidence="1">
    <location>
        <begin position="11"/>
        <end position="26"/>
    </location>
</feature>
<accession>A0A6G1ETL1</accession>
<feature type="region of interest" description="Disordered" evidence="1">
    <location>
        <begin position="1"/>
        <end position="26"/>
    </location>
</feature>
<reference evidence="2 3" key="1">
    <citation type="submission" date="2019-11" db="EMBL/GenBank/DDBJ databases">
        <title>Whole genome sequence of Oryza granulata.</title>
        <authorList>
            <person name="Li W."/>
        </authorList>
    </citation>
    <scope>NUCLEOTIDE SEQUENCE [LARGE SCALE GENOMIC DNA]</scope>
    <source>
        <strain evidence="3">cv. Menghai</strain>
        <tissue evidence="2">Leaf</tissue>
    </source>
</reference>
<evidence type="ECO:0000256" key="1">
    <source>
        <dbReference type="SAM" id="MobiDB-lite"/>
    </source>
</evidence>
<protein>
    <recommendedName>
        <fullName evidence="4">FAM86 N-terminal domain-containing protein</fullName>
    </recommendedName>
</protein>
<sequence>MKKPFPFSHLPHARRRRRSISSEKRKKSMAATAAGDAVAEQEQLLLHLKLAFLAREAPACVLALARKAGGGSITPHVQNFILESCTGNNAGGDQNCTYATTILKRIIAEAELSSDIVIDGLYEEFGQFMSSKSNNSSFNRAHKIHKEISFLSPTNDNKLVSLIARLSCSINMLEGDTGCSLWPSSLFLSEFILSYPKIFSKKCCFELGSGVGLVGVCLNYVGASKVILTDGDASAIVNMKANMEMNNLCVKQEGSQLLKENKNKVQCKYLSWEEASESDLWDCRPDLVLGADIIYDPVCVPHLIRVLYMLLRRGNNRGINNVANKEETSNEFSSSATEVPVAYIATVIRNVETFNCFDKAAADAKLSVVNITNSEAPSSLLPYMLSYDRSSVQLLKITLLS</sequence>
<dbReference type="EMBL" id="SPHZ02000003">
    <property type="protein sequence ID" value="KAF0927988.1"/>
    <property type="molecule type" value="Genomic_DNA"/>
</dbReference>
<gene>
    <name evidence="2" type="ORF">E2562_037076</name>
</gene>
<evidence type="ECO:0000313" key="2">
    <source>
        <dbReference type="EMBL" id="KAF0927988.1"/>
    </source>
</evidence>
<comment type="caution">
    <text evidence="2">The sequence shown here is derived from an EMBL/GenBank/DDBJ whole genome shotgun (WGS) entry which is preliminary data.</text>
</comment>
<evidence type="ECO:0008006" key="4">
    <source>
        <dbReference type="Google" id="ProtNLM"/>
    </source>
</evidence>
<keyword evidence="3" id="KW-1185">Reference proteome</keyword>
<dbReference type="Gene3D" id="3.40.50.150">
    <property type="entry name" value="Vaccinia Virus protein VP39"/>
    <property type="match status" value="1"/>
</dbReference>
<dbReference type="PANTHER" id="PTHR14614:SF130">
    <property type="entry name" value="PROTEIN-LYSINE N-METHYLTRANSFERASE EEF2KMT"/>
    <property type="match status" value="1"/>
</dbReference>
<dbReference type="SUPFAM" id="SSF53335">
    <property type="entry name" value="S-adenosyl-L-methionine-dependent methyltransferases"/>
    <property type="match status" value="1"/>
</dbReference>
<proteinExistence type="predicted"/>
<dbReference type="Pfam" id="PF10294">
    <property type="entry name" value="Methyltransf_16"/>
    <property type="match status" value="1"/>
</dbReference>
<dbReference type="OrthoDB" id="194386at2759"/>
<dbReference type="PANTHER" id="PTHR14614">
    <property type="entry name" value="HEPATOCELLULAR CARCINOMA-ASSOCIATED ANTIGEN"/>
    <property type="match status" value="1"/>
</dbReference>
<dbReference type="Proteomes" id="UP000479710">
    <property type="component" value="Unassembled WGS sequence"/>
</dbReference>
<name>A0A6G1ETL1_9ORYZ</name>
<organism evidence="2 3">
    <name type="scientific">Oryza meyeriana var. granulata</name>
    <dbReference type="NCBI Taxonomy" id="110450"/>
    <lineage>
        <taxon>Eukaryota</taxon>
        <taxon>Viridiplantae</taxon>
        <taxon>Streptophyta</taxon>
        <taxon>Embryophyta</taxon>
        <taxon>Tracheophyta</taxon>
        <taxon>Spermatophyta</taxon>
        <taxon>Magnoliopsida</taxon>
        <taxon>Liliopsida</taxon>
        <taxon>Poales</taxon>
        <taxon>Poaceae</taxon>
        <taxon>BOP clade</taxon>
        <taxon>Oryzoideae</taxon>
        <taxon>Oryzeae</taxon>
        <taxon>Oryzinae</taxon>
        <taxon>Oryza</taxon>
        <taxon>Oryza meyeriana</taxon>
    </lineage>
</organism>
<dbReference type="InterPro" id="IPR019410">
    <property type="entry name" value="Methyltransf_16"/>
</dbReference>
<evidence type="ECO:0000313" key="3">
    <source>
        <dbReference type="Proteomes" id="UP000479710"/>
    </source>
</evidence>
<dbReference type="AlphaFoldDB" id="A0A6G1ETL1"/>